<dbReference type="PANTHER" id="PTHR10924:SF27">
    <property type="entry name" value="SOLUTE CARRIER FAMILY 49 MEMBER 4"/>
    <property type="match status" value="1"/>
</dbReference>
<dbReference type="Proteomes" id="UP001208570">
    <property type="component" value="Unassembled WGS sequence"/>
</dbReference>
<keyword evidence="2 5" id="KW-0812">Transmembrane</keyword>
<keyword evidence="3 5" id="KW-1133">Transmembrane helix</keyword>
<evidence type="ECO:0000313" key="6">
    <source>
        <dbReference type="EMBL" id="KAK2144119.1"/>
    </source>
</evidence>
<protein>
    <submittedName>
        <fullName evidence="6">Uncharacterized protein</fullName>
    </submittedName>
</protein>
<dbReference type="EMBL" id="JAODUP010000784">
    <property type="protein sequence ID" value="KAK2144119.1"/>
    <property type="molecule type" value="Genomic_DNA"/>
</dbReference>
<evidence type="ECO:0000256" key="4">
    <source>
        <dbReference type="ARBA" id="ARBA00023136"/>
    </source>
</evidence>
<name>A0AAD9J047_9ANNE</name>
<feature type="transmembrane region" description="Helical" evidence="5">
    <location>
        <begin position="183"/>
        <end position="200"/>
    </location>
</feature>
<keyword evidence="4 5" id="KW-0472">Membrane</keyword>
<evidence type="ECO:0000313" key="7">
    <source>
        <dbReference type="Proteomes" id="UP001208570"/>
    </source>
</evidence>
<dbReference type="GO" id="GO:0016020">
    <property type="term" value="C:membrane"/>
    <property type="evidence" value="ECO:0007669"/>
    <property type="project" value="UniProtKB-SubCell"/>
</dbReference>
<feature type="transmembrane region" description="Helical" evidence="5">
    <location>
        <begin position="115"/>
        <end position="136"/>
    </location>
</feature>
<sequence length="339" mass="37160">MSSVETTPLLDSQCYSNEISEQTRHPPVVVVYRRRWYILCVFSLLSFIQAAVWNTWTAIADVSEVAMSWSDNDIALLTSWGTITLILSAFLFAWLMDVKVDKLAVHFRLIHTAQIINGFAGPVVMAMPPLLSATWFPANERIISTAIACGLTSLGVSASFIIGPLIVRDEFNKTYLDNRSKGFWALGGAYAISTGVNNGWTVVLDVNLKSIGIGQATSGYIAFAGIVAGSFGGIFVSVFARIFSRRIRLFLIVLYTVGTVAFLFFTLECASYIPFHQVFLYVLIIIGNLSVVSTVPLLYELICEETYPAAEGLTNTMVTWLNGIAASTFLLVLMIPTGT</sequence>
<dbReference type="InterPro" id="IPR036259">
    <property type="entry name" value="MFS_trans_sf"/>
</dbReference>
<dbReference type="SUPFAM" id="SSF103473">
    <property type="entry name" value="MFS general substrate transporter"/>
    <property type="match status" value="1"/>
</dbReference>
<feature type="transmembrane region" description="Helical" evidence="5">
    <location>
        <begin position="36"/>
        <end position="54"/>
    </location>
</feature>
<feature type="transmembrane region" description="Helical" evidence="5">
    <location>
        <begin position="279"/>
        <end position="299"/>
    </location>
</feature>
<reference evidence="6" key="1">
    <citation type="journal article" date="2023" name="Mol. Biol. Evol.">
        <title>Third-Generation Sequencing Reveals the Adaptive Role of the Epigenome in Three Deep-Sea Polychaetes.</title>
        <authorList>
            <person name="Perez M."/>
            <person name="Aroh O."/>
            <person name="Sun Y."/>
            <person name="Lan Y."/>
            <person name="Juniper S.K."/>
            <person name="Young C.R."/>
            <person name="Angers B."/>
            <person name="Qian P.Y."/>
        </authorList>
    </citation>
    <scope>NUCLEOTIDE SEQUENCE</scope>
    <source>
        <strain evidence="6">P08H-3</strain>
    </source>
</reference>
<evidence type="ECO:0000256" key="2">
    <source>
        <dbReference type="ARBA" id="ARBA00022692"/>
    </source>
</evidence>
<accession>A0AAD9J047</accession>
<dbReference type="InterPro" id="IPR049680">
    <property type="entry name" value="FLVCR1-2_SLC49-like"/>
</dbReference>
<feature type="transmembrane region" description="Helical" evidence="5">
    <location>
        <begin position="142"/>
        <end position="162"/>
    </location>
</feature>
<dbReference type="PANTHER" id="PTHR10924">
    <property type="entry name" value="MAJOR FACILITATOR SUPERFAMILY PROTEIN-RELATED"/>
    <property type="match status" value="1"/>
</dbReference>
<organism evidence="6 7">
    <name type="scientific">Paralvinella palmiformis</name>
    <dbReference type="NCBI Taxonomy" id="53620"/>
    <lineage>
        <taxon>Eukaryota</taxon>
        <taxon>Metazoa</taxon>
        <taxon>Spiralia</taxon>
        <taxon>Lophotrochozoa</taxon>
        <taxon>Annelida</taxon>
        <taxon>Polychaeta</taxon>
        <taxon>Sedentaria</taxon>
        <taxon>Canalipalpata</taxon>
        <taxon>Terebellida</taxon>
        <taxon>Terebelliformia</taxon>
        <taxon>Alvinellidae</taxon>
        <taxon>Paralvinella</taxon>
    </lineage>
</organism>
<feature type="transmembrane region" description="Helical" evidence="5">
    <location>
        <begin position="74"/>
        <end position="95"/>
    </location>
</feature>
<evidence type="ECO:0000256" key="3">
    <source>
        <dbReference type="ARBA" id="ARBA00022989"/>
    </source>
</evidence>
<feature type="transmembrane region" description="Helical" evidence="5">
    <location>
        <begin position="249"/>
        <end position="273"/>
    </location>
</feature>
<keyword evidence="7" id="KW-1185">Reference proteome</keyword>
<comment type="subcellular location">
    <subcellularLocation>
        <location evidence="1">Membrane</location>
        <topology evidence="1">Multi-pass membrane protein</topology>
    </subcellularLocation>
</comment>
<evidence type="ECO:0000256" key="5">
    <source>
        <dbReference type="SAM" id="Phobius"/>
    </source>
</evidence>
<dbReference type="AlphaFoldDB" id="A0AAD9J047"/>
<comment type="caution">
    <text evidence="6">The sequence shown here is derived from an EMBL/GenBank/DDBJ whole genome shotgun (WGS) entry which is preliminary data.</text>
</comment>
<feature type="transmembrane region" description="Helical" evidence="5">
    <location>
        <begin position="320"/>
        <end position="338"/>
    </location>
</feature>
<proteinExistence type="predicted"/>
<feature type="transmembrane region" description="Helical" evidence="5">
    <location>
        <begin position="220"/>
        <end position="242"/>
    </location>
</feature>
<gene>
    <name evidence="6" type="ORF">LSH36_784g01043</name>
</gene>
<evidence type="ECO:0000256" key="1">
    <source>
        <dbReference type="ARBA" id="ARBA00004141"/>
    </source>
</evidence>